<feature type="transmembrane region" description="Helical" evidence="8">
    <location>
        <begin position="190"/>
        <end position="211"/>
    </location>
</feature>
<evidence type="ECO:0000256" key="1">
    <source>
        <dbReference type="ARBA" id="ARBA00004651"/>
    </source>
</evidence>
<evidence type="ECO:0000256" key="5">
    <source>
        <dbReference type="ARBA" id="ARBA00022970"/>
    </source>
</evidence>
<dbReference type="CDD" id="cd06261">
    <property type="entry name" value="TM_PBP2"/>
    <property type="match status" value="1"/>
</dbReference>
<keyword evidence="6 8" id="KW-1133">Transmembrane helix</keyword>
<evidence type="ECO:0000256" key="3">
    <source>
        <dbReference type="ARBA" id="ARBA00022475"/>
    </source>
</evidence>
<sequence length="221" mass="24262">MSGWNWDVFWDSVPDLLDGLVVALQATVLGYLIALVLGLGFALLRRSSKLWISVPASIVIEFIRSTPLLVQLFFLFYVLPEVGISFSTLVTAAIGLGVHYATYVSEVYRSGIDGVPVGQWEAARALNLPARRTWTSVILPQALPRAMPALANYVIAMFKDTPTLVAITVVEMLTVARAIGSETFLYAEPITMAGILYLVTALVMSWLARILERRFGQVRAA</sequence>
<feature type="transmembrane region" description="Helical" evidence="8">
    <location>
        <begin position="20"/>
        <end position="44"/>
    </location>
</feature>
<dbReference type="NCBIfam" id="TIGR03003">
    <property type="entry name" value="ectoine_ehuD"/>
    <property type="match status" value="1"/>
</dbReference>
<evidence type="ECO:0000256" key="2">
    <source>
        <dbReference type="ARBA" id="ARBA00022448"/>
    </source>
</evidence>
<dbReference type="Proteomes" id="UP000204221">
    <property type="component" value="Chromosome"/>
</dbReference>
<dbReference type="GO" id="GO:0006865">
    <property type="term" value="P:amino acid transport"/>
    <property type="evidence" value="ECO:0007669"/>
    <property type="project" value="UniProtKB-KW"/>
</dbReference>
<proteinExistence type="inferred from homology"/>
<gene>
    <name evidence="9" type="primary">artQ</name>
    <name evidence="9" type="ORF">AHOG_06830</name>
</gene>
<comment type="similarity">
    <text evidence="8">Belongs to the binding-protein-dependent transport system permease family.</text>
</comment>
<evidence type="ECO:0000256" key="8">
    <source>
        <dbReference type="RuleBase" id="RU363032"/>
    </source>
</evidence>
<dbReference type="AlphaFoldDB" id="A0A221VZS9"/>
<keyword evidence="7 8" id="KW-0472">Membrane</keyword>
<reference evidence="9 10" key="1">
    <citation type="submission" date="2017-07" db="EMBL/GenBank/DDBJ databases">
        <title>Complete genome sequence of Actinoalloteichus hoggarensis DSM 45943, type strain of Actinoalloteichus hoggarensis.</title>
        <authorList>
            <person name="Ruckert C."/>
            <person name="Nouioui I."/>
            <person name="Willmese J."/>
            <person name="van Wezel G."/>
            <person name="Klenk H.-P."/>
            <person name="Kalinowski J."/>
            <person name="Zotchev S.B."/>
        </authorList>
    </citation>
    <scope>NUCLEOTIDE SEQUENCE [LARGE SCALE GENOMIC DNA]</scope>
    <source>
        <strain evidence="9 10">DSM 45943</strain>
    </source>
</reference>
<dbReference type="OrthoDB" id="9814902at2"/>
<dbReference type="EMBL" id="CP022521">
    <property type="protein sequence ID" value="ASO19014.1"/>
    <property type="molecule type" value="Genomic_DNA"/>
</dbReference>
<keyword evidence="10" id="KW-1185">Reference proteome</keyword>
<keyword evidence="3" id="KW-1003">Cell membrane</keyword>
<evidence type="ECO:0000256" key="7">
    <source>
        <dbReference type="ARBA" id="ARBA00023136"/>
    </source>
</evidence>
<protein>
    <submittedName>
        <fullName evidence="9">Arginine transport system permease protein ArtQ</fullName>
    </submittedName>
</protein>
<dbReference type="Gene3D" id="1.10.3720.10">
    <property type="entry name" value="MetI-like"/>
    <property type="match status" value="1"/>
</dbReference>
<dbReference type="RefSeq" id="WP_093940599.1">
    <property type="nucleotide sequence ID" value="NZ_CP022521.1"/>
</dbReference>
<organism evidence="9 10">
    <name type="scientific">Actinoalloteichus hoggarensis</name>
    <dbReference type="NCBI Taxonomy" id="1470176"/>
    <lineage>
        <taxon>Bacteria</taxon>
        <taxon>Bacillati</taxon>
        <taxon>Actinomycetota</taxon>
        <taxon>Actinomycetes</taxon>
        <taxon>Pseudonocardiales</taxon>
        <taxon>Pseudonocardiaceae</taxon>
        <taxon>Actinoalloteichus</taxon>
    </lineage>
</organism>
<keyword evidence="2 8" id="KW-0813">Transport</keyword>
<dbReference type="KEGG" id="ahg:AHOG_06830"/>
<dbReference type="SUPFAM" id="SSF161098">
    <property type="entry name" value="MetI-like"/>
    <property type="match status" value="1"/>
</dbReference>
<evidence type="ECO:0000313" key="10">
    <source>
        <dbReference type="Proteomes" id="UP000204221"/>
    </source>
</evidence>
<dbReference type="InterPro" id="IPR000515">
    <property type="entry name" value="MetI-like"/>
</dbReference>
<evidence type="ECO:0000313" key="9">
    <source>
        <dbReference type="EMBL" id="ASO19014.1"/>
    </source>
</evidence>
<keyword evidence="5" id="KW-0029">Amino-acid transport</keyword>
<dbReference type="InterPro" id="IPR010065">
    <property type="entry name" value="AA_ABC_transptr_permease_3TM"/>
</dbReference>
<dbReference type="InterPro" id="IPR035906">
    <property type="entry name" value="MetI-like_sf"/>
</dbReference>
<dbReference type="NCBIfam" id="TIGR01726">
    <property type="entry name" value="HEQRo_perm_3TM"/>
    <property type="match status" value="1"/>
</dbReference>
<keyword evidence="4 8" id="KW-0812">Transmembrane</keyword>
<dbReference type="InterPro" id="IPR014341">
    <property type="entry name" value="Ectoine_EhuD"/>
</dbReference>
<name>A0A221VZS9_9PSEU</name>
<dbReference type="PROSITE" id="PS50928">
    <property type="entry name" value="ABC_TM1"/>
    <property type="match status" value="1"/>
</dbReference>
<dbReference type="Pfam" id="PF00528">
    <property type="entry name" value="BPD_transp_1"/>
    <property type="match status" value="1"/>
</dbReference>
<comment type="subcellular location">
    <subcellularLocation>
        <location evidence="1 8">Cell membrane</location>
        <topology evidence="1 8">Multi-pass membrane protein</topology>
    </subcellularLocation>
</comment>
<dbReference type="InterPro" id="IPR043429">
    <property type="entry name" value="ArtM/GltK/GlnP/TcyL/YhdX-like"/>
</dbReference>
<dbReference type="GO" id="GO:0022857">
    <property type="term" value="F:transmembrane transporter activity"/>
    <property type="evidence" value="ECO:0007669"/>
    <property type="project" value="InterPro"/>
</dbReference>
<dbReference type="PANTHER" id="PTHR30614">
    <property type="entry name" value="MEMBRANE COMPONENT OF AMINO ACID ABC TRANSPORTER"/>
    <property type="match status" value="1"/>
</dbReference>
<dbReference type="GO" id="GO:0043190">
    <property type="term" value="C:ATP-binding cassette (ABC) transporter complex"/>
    <property type="evidence" value="ECO:0007669"/>
    <property type="project" value="InterPro"/>
</dbReference>
<dbReference type="PANTHER" id="PTHR30614:SF0">
    <property type="entry name" value="L-CYSTINE TRANSPORT SYSTEM PERMEASE PROTEIN TCYL"/>
    <property type="match status" value="1"/>
</dbReference>
<evidence type="ECO:0000256" key="6">
    <source>
        <dbReference type="ARBA" id="ARBA00022989"/>
    </source>
</evidence>
<accession>A0A221VZS9</accession>
<evidence type="ECO:0000256" key="4">
    <source>
        <dbReference type="ARBA" id="ARBA00022692"/>
    </source>
</evidence>